<dbReference type="InterPro" id="IPR036291">
    <property type="entry name" value="NAD(P)-bd_dom_sf"/>
</dbReference>
<dbReference type="PRINTS" id="PR00081">
    <property type="entry name" value="GDHRDH"/>
</dbReference>
<keyword evidence="2 4" id="KW-0560">Oxidoreductase</keyword>
<evidence type="ECO:0000256" key="3">
    <source>
        <dbReference type="RuleBase" id="RU000363"/>
    </source>
</evidence>
<dbReference type="RefSeq" id="WP_045270296.1">
    <property type="nucleotide sequence ID" value="NZ_JYIX01000015.1"/>
</dbReference>
<dbReference type="Gene3D" id="3.40.50.720">
    <property type="entry name" value="NAD(P)-binding Rossmann-like Domain"/>
    <property type="match status" value="1"/>
</dbReference>
<evidence type="ECO:0000313" key="4">
    <source>
        <dbReference type="EMBL" id="KJL36891.1"/>
    </source>
</evidence>
<comment type="similarity">
    <text evidence="1 3">Belongs to the short-chain dehydrogenases/reductases (SDR) family.</text>
</comment>
<dbReference type="EC" id="1.1.1.47" evidence="4"/>
<protein>
    <submittedName>
        <fullName evidence="4">Glucose 1-dehydrogenase 1</fullName>
        <ecNumber evidence="4">1.1.1.47</ecNumber>
    </submittedName>
</protein>
<dbReference type="Proteomes" id="UP000033740">
    <property type="component" value="Unassembled WGS sequence"/>
</dbReference>
<keyword evidence="5" id="KW-1185">Reference proteome</keyword>
<dbReference type="PRINTS" id="PR00080">
    <property type="entry name" value="SDRFAMILY"/>
</dbReference>
<reference evidence="4 5" key="1">
    <citation type="submission" date="2015-02" db="EMBL/GenBank/DDBJ databases">
        <title>Draft genome sequences of ten Microbacterium spp. with emphasis on heavy metal contaminated environments.</title>
        <authorList>
            <person name="Corretto E."/>
        </authorList>
    </citation>
    <scope>NUCLEOTIDE SEQUENCE [LARGE SCALE GENOMIC DNA]</scope>
    <source>
        <strain evidence="4 5">ARN176</strain>
    </source>
</reference>
<organism evidence="4 5">
    <name type="scientific">Microbacterium azadirachtae</name>
    <dbReference type="NCBI Taxonomy" id="582680"/>
    <lineage>
        <taxon>Bacteria</taxon>
        <taxon>Bacillati</taxon>
        <taxon>Actinomycetota</taxon>
        <taxon>Actinomycetes</taxon>
        <taxon>Micrococcales</taxon>
        <taxon>Microbacteriaceae</taxon>
        <taxon>Microbacterium</taxon>
    </lineage>
</organism>
<dbReference type="GO" id="GO:0047936">
    <property type="term" value="F:glucose 1-dehydrogenase [NAD(P)+] activity"/>
    <property type="evidence" value="ECO:0007669"/>
    <property type="project" value="UniProtKB-EC"/>
</dbReference>
<accession>A0A0F0LZR7</accession>
<dbReference type="PATRIC" id="fig|582680.6.peg.149"/>
<dbReference type="Pfam" id="PF00106">
    <property type="entry name" value="adh_short"/>
    <property type="match status" value="1"/>
</dbReference>
<dbReference type="STRING" id="582680.RS86_00146"/>
<dbReference type="CDD" id="cd05233">
    <property type="entry name" value="SDR_c"/>
    <property type="match status" value="1"/>
</dbReference>
<gene>
    <name evidence="4" type="primary">gdhI</name>
    <name evidence="4" type="ORF">RS86_00146</name>
</gene>
<comment type="caution">
    <text evidence="4">The sequence shown here is derived from an EMBL/GenBank/DDBJ whole genome shotgun (WGS) entry which is preliminary data.</text>
</comment>
<name>A0A0F0LZR7_9MICO</name>
<proteinExistence type="inferred from homology"/>
<dbReference type="PANTHER" id="PTHR43669:SF12">
    <property type="entry name" value="BLR5618 PROTEIN"/>
    <property type="match status" value="1"/>
</dbReference>
<dbReference type="PANTHER" id="PTHR43669">
    <property type="entry name" value="5-KETO-D-GLUCONATE 5-REDUCTASE"/>
    <property type="match status" value="1"/>
</dbReference>
<dbReference type="InterPro" id="IPR002347">
    <property type="entry name" value="SDR_fam"/>
</dbReference>
<sequence>MSGRIAVVTGAGSGIGRAVARTMLAAGYRVALAGRREAALAETAAGRPDAPEGGGIPSNALVVPTDVTVESEVDALFDRVVQEWGRVDVLFNNAGAFGPAVSAADISLDDWERTLAVNVTGALLCARGAMRVMRAQDPQGGRIINNGSISAQAPRPLSVAYAVSKHALTGLTRSIDLDGRPFRISCGQIDIGNTRTEIMDELGVGSGALQADGSRRVEPTFDVDAAARTVLFMADLPAEANIGALTVTASGMPFGGRG</sequence>
<evidence type="ECO:0000313" key="5">
    <source>
        <dbReference type="Proteomes" id="UP000033740"/>
    </source>
</evidence>
<dbReference type="EMBL" id="JYIX01000015">
    <property type="protein sequence ID" value="KJL36891.1"/>
    <property type="molecule type" value="Genomic_DNA"/>
</dbReference>
<dbReference type="SUPFAM" id="SSF51735">
    <property type="entry name" value="NAD(P)-binding Rossmann-fold domains"/>
    <property type="match status" value="1"/>
</dbReference>
<dbReference type="AlphaFoldDB" id="A0A0F0LZR7"/>
<dbReference type="FunFam" id="3.40.50.720:FF:000084">
    <property type="entry name" value="Short-chain dehydrogenase reductase"/>
    <property type="match status" value="1"/>
</dbReference>
<evidence type="ECO:0000256" key="2">
    <source>
        <dbReference type="ARBA" id="ARBA00023002"/>
    </source>
</evidence>
<evidence type="ECO:0000256" key="1">
    <source>
        <dbReference type="ARBA" id="ARBA00006484"/>
    </source>
</evidence>